<organism evidence="4 5">
    <name type="scientific">Blomia tropicalis</name>
    <name type="common">Mite</name>
    <dbReference type="NCBI Taxonomy" id="40697"/>
    <lineage>
        <taxon>Eukaryota</taxon>
        <taxon>Metazoa</taxon>
        <taxon>Ecdysozoa</taxon>
        <taxon>Arthropoda</taxon>
        <taxon>Chelicerata</taxon>
        <taxon>Arachnida</taxon>
        <taxon>Acari</taxon>
        <taxon>Acariformes</taxon>
        <taxon>Sarcoptiformes</taxon>
        <taxon>Astigmata</taxon>
        <taxon>Glycyphagoidea</taxon>
        <taxon>Echimyopodidae</taxon>
        <taxon>Blomia</taxon>
    </lineage>
</organism>
<dbReference type="GO" id="GO:0006312">
    <property type="term" value="P:mitotic recombination"/>
    <property type="evidence" value="ECO:0007669"/>
    <property type="project" value="TreeGrafter"/>
</dbReference>
<dbReference type="InterPro" id="IPR013632">
    <property type="entry name" value="Rad51_C"/>
</dbReference>
<dbReference type="GO" id="GO:0000150">
    <property type="term" value="F:DNA strand exchange activity"/>
    <property type="evidence" value="ECO:0007669"/>
    <property type="project" value="TreeGrafter"/>
</dbReference>
<evidence type="ECO:0000256" key="1">
    <source>
        <dbReference type="ARBA" id="ARBA00022741"/>
    </source>
</evidence>
<accession>A0A9Q0M478</accession>
<evidence type="ECO:0000313" key="4">
    <source>
        <dbReference type="EMBL" id="KAJ6219738.1"/>
    </source>
</evidence>
<name>A0A9Q0M478_BLOTA</name>
<dbReference type="GO" id="GO:0140664">
    <property type="term" value="F:ATP-dependent DNA damage sensor activity"/>
    <property type="evidence" value="ECO:0007669"/>
    <property type="project" value="InterPro"/>
</dbReference>
<dbReference type="GO" id="GO:0000730">
    <property type="term" value="P:DNA recombinase assembly"/>
    <property type="evidence" value="ECO:0007669"/>
    <property type="project" value="TreeGrafter"/>
</dbReference>
<dbReference type="Proteomes" id="UP001142055">
    <property type="component" value="Chromosome 2"/>
</dbReference>
<dbReference type="GO" id="GO:0042148">
    <property type="term" value="P:DNA strand invasion"/>
    <property type="evidence" value="ECO:0007669"/>
    <property type="project" value="TreeGrafter"/>
</dbReference>
<dbReference type="PANTHER" id="PTHR22942:SF66">
    <property type="entry name" value="RE19845P"/>
    <property type="match status" value="1"/>
</dbReference>
<dbReference type="EMBL" id="JAPWDV010000002">
    <property type="protein sequence ID" value="KAJ6219738.1"/>
    <property type="molecule type" value="Genomic_DNA"/>
</dbReference>
<comment type="caution">
    <text evidence="4">The sequence shown here is derived from an EMBL/GenBank/DDBJ whole genome shotgun (WGS) entry which is preliminary data.</text>
</comment>
<dbReference type="Pfam" id="PF08423">
    <property type="entry name" value="Rad51"/>
    <property type="match status" value="1"/>
</dbReference>
<dbReference type="PROSITE" id="PS50162">
    <property type="entry name" value="RECA_2"/>
    <property type="match status" value="1"/>
</dbReference>
<dbReference type="AlphaFoldDB" id="A0A9Q0M478"/>
<gene>
    <name evidence="4" type="ORF">RDWZM_005550</name>
</gene>
<dbReference type="GO" id="GO:0003690">
    <property type="term" value="F:double-stranded DNA binding"/>
    <property type="evidence" value="ECO:0007669"/>
    <property type="project" value="TreeGrafter"/>
</dbReference>
<protein>
    <recommendedName>
        <fullName evidence="3">RecA family profile 1 domain-containing protein</fullName>
    </recommendedName>
</protein>
<dbReference type="InterPro" id="IPR020588">
    <property type="entry name" value="RecA_ATP-bd"/>
</dbReference>
<reference evidence="4" key="1">
    <citation type="submission" date="2022-12" db="EMBL/GenBank/DDBJ databases">
        <title>Genome assemblies of Blomia tropicalis.</title>
        <authorList>
            <person name="Cui Y."/>
        </authorList>
    </citation>
    <scope>NUCLEOTIDE SEQUENCE</scope>
    <source>
        <tissue evidence="4">Adult mites</tissue>
    </source>
</reference>
<dbReference type="SUPFAM" id="SSF52540">
    <property type="entry name" value="P-loop containing nucleoside triphosphate hydrolases"/>
    <property type="match status" value="1"/>
</dbReference>
<keyword evidence="2" id="KW-0067">ATP-binding</keyword>
<evidence type="ECO:0000259" key="3">
    <source>
        <dbReference type="PROSITE" id="PS50162"/>
    </source>
</evidence>
<dbReference type="OMA" id="YRENYSE"/>
<dbReference type="GO" id="GO:0005524">
    <property type="term" value="F:ATP binding"/>
    <property type="evidence" value="ECO:0007669"/>
    <property type="project" value="UniProtKB-KW"/>
</dbReference>
<evidence type="ECO:0000313" key="5">
    <source>
        <dbReference type="Proteomes" id="UP001142055"/>
    </source>
</evidence>
<feature type="domain" description="RecA family profile 1" evidence="3">
    <location>
        <begin position="9"/>
        <end position="192"/>
    </location>
</feature>
<dbReference type="GO" id="GO:0003697">
    <property type="term" value="F:single-stranded DNA binding"/>
    <property type="evidence" value="ECO:0007669"/>
    <property type="project" value="TreeGrafter"/>
</dbReference>
<evidence type="ECO:0000256" key="2">
    <source>
        <dbReference type="ARBA" id="ARBA00022840"/>
    </source>
</evidence>
<dbReference type="Gene3D" id="3.40.50.300">
    <property type="entry name" value="P-loop containing nucleotide triphosphate hydrolases"/>
    <property type="match status" value="1"/>
</dbReference>
<sequence>MSIPWDGVQSDYIRIGCKGLDFAFGFNGLPTGKLVQITGEAGTGKSQICMQLCFCIQLDFECGGLEAEALYIDAENSFRPDRIREIAFNYFHSIEPNLLKFKIEEILDRIHVRRINTNVDDLCDVILNGELETFFEFHSNVRLLILDSIAYHFRYDYQYDNNRRIQQLVQISFKLRQIAHERNIAVLITNQVKFSSCPALGDIWNSIFSTSLLLNRDVINSDNNIVNENVSKKIKSEKCLQESTSLSKRLCSILKSSTINCSYKCYYCITKNGVEDS</sequence>
<proteinExistence type="predicted"/>
<keyword evidence="5" id="KW-1185">Reference proteome</keyword>
<dbReference type="PANTHER" id="PTHR22942">
    <property type="entry name" value="RECA/RAD51/RADA DNA STRAND-PAIRING FAMILY MEMBER"/>
    <property type="match status" value="1"/>
</dbReference>
<keyword evidence="1" id="KW-0547">Nucleotide-binding</keyword>
<dbReference type="InterPro" id="IPR027417">
    <property type="entry name" value="P-loop_NTPase"/>
</dbReference>